<evidence type="ECO:0000313" key="3">
    <source>
        <dbReference type="EMBL" id="CAP25407.2"/>
    </source>
</evidence>
<dbReference type="InterPro" id="IPR040161">
    <property type="entry name" value="FB224"/>
</dbReference>
<dbReference type="PANTHER" id="PTHR23015">
    <property type="entry name" value="UNCHARACTERIZED C.ELEGANS PROTEIN"/>
    <property type="match status" value="1"/>
</dbReference>
<proteinExistence type="predicted"/>
<protein>
    <submittedName>
        <fullName evidence="3">Protein CBG04764</fullName>
    </submittedName>
</protein>
<evidence type="ECO:0000313" key="5">
    <source>
        <dbReference type="WormBase" id="CBG04764"/>
    </source>
</evidence>
<dbReference type="Proteomes" id="UP000008549">
    <property type="component" value="Unassembled WGS sequence"/>
</dbReference>
<dbReference type="HOGENOM" id="CLU_458009_0_0_1"/>
<evidence type="ECO:0000313" key="4">
    <source>
        <dbReference type="Proteomes" id="UP000008549"/>
    </source>
</evidence>
<evidence type="ECO:0000259" key="2">
    <source>
        <dbReference type="Pfam" id="PF01827"/>
    </source>
</evidence>
<dbReference type="Pfam" id="PF01827">
    <property type="entry name" value="FTH"/>
    <property type="match status" value="1"/>
</dbReference>
<feature type="region of interest" description="Disordered" evidence="1">
    <location>
        <begin position="346"/>
        <end position="380"/>
    </location>
</feature>
<dbReference type="RefSeq" id="XP_045092757.1">
    <property type="nucleotide sequence ID" value="XM_045238180.1"/>
</dbReference>
<feature type="compositionally biased region" description="Polar residues" evidence="1">
    <location>
        <begin position="346"/>
        <end position="374"/>
    </location>
</feature>
<name>A8WYE9_CAEBR</name>
<dbReference type="AlphaFoldDB" id="A8WYE9"/>
<dbReference type="KEGG" id="cbr:CBG_04764"/>
<sequence length="596" mass="68775">MYSKLSMSDVPPVVLSHIISLAGFQSRLVLQKVSWNLRNFLKDRHFESNLKSISITVTLDFISIYIDPQNDWSLDIEYQNEPNGCSVQNGMKPKVFLKNQYFVTIFLNDLIINLKNQNLKNQKSVLELFRLSFECVLAGFLKGISEVLDNRDSPLRVEELNLEVTNQEEVMSVLPYIDSKSIRKLFISSSQNCLSLEIDQMVRLDQWKSAKELEIFNCIISAPLKDFSHFSNAKIQIEMVCSEDLLMLKEAFLSSSSFQKFILKYKYFDENVDLQLLFGEPDLIDRDTWSFPYPDSDESLRLVHYDNRVFDFSKNLHYSKFKVIKLFDRYPNLFFLGHRSNASFHSSNSLYSETNRTRNNNYSRQLEQRSANTENARETSAHRQFDADSFNYAANTYEAKKNQLVLEMSAREKTNCGKVTQKDLTSPLEIVYARVLTVSGTGSDLTITKNVACSRINEKNVRAHRFTCQDNLDFNNAYLLLAVRSNGGMLSSQIEYRYQEKHMKMFEKKLTTAEILKKQSFQPDTHISINKIVSNDFEQSGPENNCIKEGTYPDNLIGDHGLYVTKLVNGNSPKPTTWTRIYFDPDSVGEHLIVPV</sequence>
<gene>
    <name evidence="3 5" type="ORF">CBG04764</name>
    <name evidence="3" type="ORF">CBG_04764</name>
</gene>
<organism evidence="3 4">
    <name type="scientific">Caenorhabditis briggsae</name>
    <dbReference type="NCBI Taxonomy" id="6238"/>
    <lineage>
        <taxon>Eukaryota</taxon>
        <taxon>Metazoa</taxon>
        <taxon>Ecdysozoa</taxon>
        <taxon>Nematoda</taxon>
        <taxon>Chromadorea</taxon>
        <taxon>Rhabditida</taxon>
        <taxon>Rhabditina</taxon>
        <taxon>Rhabditomorpha</taxon>
        <taxon>Rhabditoidea</taxon>
        <taxon>Rhabditidae</taxon>
        <taxon>Peloderinae</taxon>
        <taxon>Caenorhabditis</taxon>
    </lineage>
</organism>
<reference evidence="3 4" key="1">
    <citation type="journal article" date="2003" name="PLoS Biol.">
        <title>The genome sequence of Caenorhabditis briggsae: a platform for comparative genomics.</title>
        <authorList>
            <person name="Stein L.D."/>
            <person name="Bao Z."/>
            <person name="Blasiar D."/>
            <person name="Blumenthal T."/>
            <person name="Brent M.R."/>
            <person name="Chen N."/>
            <person name="Chinwalla A."/>
            <person name="Clarke L."/>
            <person name="Clee C."/>
            <person name="Coghlan A."/>
            <person name="Coulson A."/>
            <person name="D'Eustachio P."/>
            <person name="Fitch D.H."/>
            <person name="Fulton L.A."/>
            <person name="Fulton R.E."/>
            <person name="Griffiths-Jones S."/>
            <person name="Harris T.W."/>
            <person name="Hillier L.W."/>
            <person name="Kamath R."/>
            <person name="Kuwabara P.E."/>
            <person name="Mardis E.R."/>
            <person name="Marra M.A."/>
            <person name="Miner T.L."/>
            <person name="Minx P."/>
            <person name="Mullikin J.C."/>
            <person name="Plumb R.W."/>
            <person name="Rogers J."/>
            <person name="Schein J.E."/>
            <person name="Sohrmann M."/>
            <person name="Spieth J."/>
            <person name="Stajich J.E."/>
            <person name="Wei C."/>
            <person name="Willey D."/>
            <person name="Wilson R.K."/>
            <person name="Durbin R."/>
            <person name="Waterston R.H."/>
        </authorList>
    </citation>
    <scope>NUCLEOTIDE SEQUENCE [LARGE SCALE GENOMIC DNA]</scope>
    <source>
        <strain evidence="3 4">AF16</strain>
    </source>
</reference>
<evidence type="ECO:0000256" key="1">
    <source>
        <dbReference type="SAM" id="MobiDB-lite"/>
    </source>
</evidence>
<accession>A8WYE9</accession>
<dbReference type="EMBL" id="HE601135">
    <property type="protein sequence ID" value="CAP25407.2"/>
    <property type="molecule type" value="Genomic_DNA"/>
</dbReference>
<dbReference type="PANTHER" id="PTHR23015:SF26">
    <property type="entry name" value="F-BOX DOMAIN-CONTAINING PROTEIN"/>
    <property type="match status" value="1"/>
</dbReference>
<keyword evidence="4" id="KW-1185">Reference proteome</keyword>
<dbReference type="InterPro" id="IPR002900">
    <property type="entry name" value="DUF38/FTH_CAE_spp"/>
</dbReference>
<reference evidence="3 4" key="2">
    <citation type="journal article" date="2011" name="PLoS Genet.">
        <title>Caenorhabditis briggsae recombinant inbred line genotypes reveal inter-strain incompatibility and the evolution of recombination.</title>
        <authorList>
            <person name="Ross J.A."/>
            <person name="Koboldt D.C."/>
            <person name="Staisch J.E."/>
            <person name="Chamberlin H.M."/>
            <person name="Gupta B.P."/>
            <person name="Miller R.D."/>
            <person name="Baird S.E."/>
            <person name="Haag E.S."/>
        </authorList>
    </citation>
    <scope>NUCLEOTIDE SEQUENCE [LARGE SCALE GENOMIC DNA]</scope>
    <source>
        <strain evidence="3 4">AF16</strain>
    </source>
</reference>
<dbReference type="InParanoid" id="A8WYE9"/>
<dbReference type="eggNOG" id="ENOG502TI7W">
    <property type="taxonomic scope" value="Eukaryota"/>
</dbReference>
<dbReference type="WormBase" id="CBG04764">
    <property type="protein sequence ID" value="CBP38043"/>
    <property type="gene ID" value="WBGene00027376"/>
</dbReference>
<dbReference type="FunCoup" id="A8WYE9">
    <property type="interactions" value="826"/>
</dbReference>
<feature type="domain" description="DUF38" evidence="2">
    <location>
        <begin position="140"/>
        <end position="271"/>
    </location>
</feature>
<dbReference type="GeneID" id="8579945"/>
<dbReference type="CTD" id="8579945"/>